<dbReference type="AlphaFoldDB" id="A0AB74B834"/>
<dbReference type="InterPro" id="IPR015927">
    <property type="entry name" value="Peptidase_S24_S26A/B/C"/>
</dbReference>
<dbReference type="Gene3D" id="2.10.109.10">
    <property type="entry name" value="Umud Fragment, subunit A"/>
    <property type="match status" value="1"/>
</dbReference>
<gene>
    <name evidence="2" type="ORF">ALQ11_01825</name>
</gene>
<organism evidence="2 3">
    <name type="scientific">Pseudomonas savastanoi pv. glycinea</name>
    <name type="common">Pseudomonas syringae pv. glycinea</name>
    <dbReference type="NCBI Taxonomy" id="318"/>
    <lineage>
        <taxon>Bacteria</taxon>
        <taxon>Pseudomonadati</taxon>
        <taxon>Pseudomonadota</taxon>
        <taxon>Gammaproteobacteria</taxon>
        <taxon>Pseudomonadales</taxon>
        <taxon>Pseudomonadaceae</taxon>
        <taxon>Pseudomonas</taxon>
    </lineage>
</organism>
<proteinExistence type="predicted"/>
<evidence type="ECO:0000259" key="1">
    <source>
        <dbReference type="Pfam" id="PF00717"/>
    </source>
</evidence>
<evidence type="ECO:0000313" key="3">
    <source>
        <dbReference type="Proteomes" id="UP000272471"/>
    </source>
</evidence>
<dbReference type="Pfam" id="PF00717">
    <property type="entry name" value="Peptidase_S24"/>
    <property type="match status" value="1"/>
</dbReference>
<dbReference type="EMBL" id="RBQX01000017">
    <property type="protein sequence ID" value="RMQ21923.1"/>
    <property type="molecule type" value="Genomic_DNA"/>
</dbReference>
<sequence>MNGTKLVIDRARTPQVGNLVVAYIDNQPVVKRLDRQLNGGWMLSSDNPKYPPIQGLEEIEVFGMVTWSLTLHVP</sequence>
<evidence type="ECO:0000313" key="2">
    <source>
        <dbReference type="EMBL" id="RMQ21923.1"/>
    </source>
</evidence>
<name>A0AB74B834_PSESG</name>
<dbReference type="Proteomes" id="UP000272471">
    <property type="component" value="Unassembled WGS sequence"/>
</dbReference>
<dbReference type="SUPFAM" id="SSF51306">
    <property type="entry name" value="LexA/Signal peptidase"/>
    <property type="match status" value="1"/>
</dbReference>
<feature type="domain" description="Peptidase S24/S26A/S26B/S26C" evidence="1">
    <location>
        <begin position="2"/>
        <end position="65"/>
    </location>
</feature>
<reference evidence="2 3" key="1">
    <citation type="submission" date="2018-08" db="EMBL/GenBank/DDBJ databases">
        <title>Recombination of ecologically and evolutionarily significant loci maintains genetic cohesion in the Pseudomonas syringae species complex.</title>
        <authorList>
            <person name="Dillon M."/>
            <person name="Thakur S."/>
            <person name="Almeida R.N.D."/>
            <person name="Weir B.S."/>
            <person name="Guttman D.S."/>
        </authorList>
    </citation>
    <scope>NUCLEOTIDE SEQUENCE [LARGE SCALE GENOMIC DNA]</scope>
    <source>
        <strain evidence="2 3">ICMP 4182</strain>
    </source>
</reference>
<comment type="caution">
    <text evidence="2">The sequence shown here is derived from an EMBL/GenBank/DDBJ whole genome shotgun (WGS) entry which is preliminary data.</text>
</comment>
<accession>A0AB74B834</accession>
<dbReference type="CDD" id="cd06529">
    <property type="entry name" value="S24_LexA-like"/>
    <property type="match status" value="1"/>
</dbReference>
<dbReference type="InterPro" id="IPR039418">
    <property type="entry name" value="LexA-like"/>
</dbReference>
<protein>
    <submittedName>
        <fullName evidence="2">UV resistance protein</fullName>
    </submittedName>
</protein>
<dbReference type="InterPro" id="IPR036286">
    <property type="entry name" value="LexA/Signal_pep-like_sf"/>
</dbReference>